<gene>
    <name evidence="10" type="primary">fliH</name>
    <name evidence="10" type="ORF">QYF49_10565</name>
</gene>
<dbReference type="InterPro" id="IPR022524">
    <property type="entry name" value="FliH_Bacilli"/>
</dbReference>
<feature type="coiled-coil region" evidence="8">
    <location>
        <begin position="40"/>
        <end position="78"/>
    </location>
</feature>
<keyword evidence="3" id="KW-0813">Transport</keyword>
<organism evidence="10 11">
    <name type="scientific">Fictibacillus terranigra</name>
    <dbReference type="NCBI Taxonomy" id="3058424"/>
    <lineage>
        <taxon>Bacteria</taxon>
        <taxon>Bacillati</taxon>
        <taxon>Bacillota</taxon>
        <taxon>Bacilli</taxon>
        <taxon>Bacillales</taxon>
        <taxon>Fictibacillaceae</taxon>
        <taxon>Fictibacillus</taxon>
    </lineage>
</organism>
<dbReference type="NCBIfam" id="TIGR03825">
    <property type="entry name" value="FliH_bacil"/>
    <property type="match status" value="1"/>
</dbReference>
<evidence type="ECO:0000256" key="1">
    <source>
        <dbReference type="ARBA" id="ARBA00003041"/>
    </source>
</evidence>
<dbReference type="EMBL" id="JAUHLN010000002">
    <property type="protein sequence ID" value="MDN4073439.1"/>
    <property type="molecule type" value="Genomic_DNA"/>
</dbReference>
<evidence type="ECO:0000256" key="4">
    <source>
        <dbReference type="ARBA" id="ARBA00022795"/>
    </source>
</evidence>
<evidence type="ECO:0000256" key="8">
    <source>
        <dbReference type="SAM" id="Coils"/>
    </source>
</evidence>
<dbReference type="RefSeq" id="WP_290399562.1">
    <property type="nucleotide sequence ID" value="NZ_JAUHLN010000002.1"/>
</dbReference>
<keyword evidence="11" id="KW-1185">Reference proteome</keyword>
<dbReference type="Pfam" id="PF02108">
    <property type="entry name" value="FliH"/>
    <property type="match status" value="1"/>
</dbReference>
<evidence type="ECO:0000256" key="3">
    <source>
        <dbReference type="ARBA" id="ARBA00022448"/>
    </source>
</evidence>
<reference evidence="10" key="1">
    <citation type="submission" date="2023-06" db="EMBL/GenBank/DDBJ databases">
        <title>Draft Genome Sequences of Representative Paenibacillus Polymyxa, Bacillus cereus, Fictibacillus sp., and Brevibacillus agri Strains Isolated from Amazonian Dark Earth.</title>
        <authorList>
            <person name="Pellegrinetti T.A."/>
            <person name="Cunha I.C.M."/>
            <person name="Chaves M.G."/>
            <person name="Freitas A.S."/>
            <person name="Silva A.V.R."/>
            <person name="Tsai S.M."/>
            <person name="Mendes L.W."/>
        </authorList>
    </citation>
    <scope>NUCLEOTIDE SEQUENCE</scope>
    <source>
        <strain evidence="10">CENA-BCM004</strain>
    </source>
</reference>
<dbReference type="Proteomes" id="UP001168694">
    <property type="component" value="Unassembled WGS sequence"/>
</dbReference>
<comment type="caution">
    <text evidence="10">The sequence shown here is derived from an EMBL/GenBank/DDBJ whole genome shotgun (WGS) entry which is preliminary data.</text>
</comment>
<keyword evidence="4" id="KW-1005">Bacterial flagellum biogenesis</keyword>
<feature type="domain" description="Flagellar assembly protein FliH/Type III secretion system HrpE" evidence="9">
    <location>
        <begin position="118"/>
        <end position="244"/>
    </location>
</feature>
<dbReference type="InterPro" id="IPR051472">
    <property type="entry name" value="T3SS_Stator/FliH"/>
</dbReference>
<dbReference type="PANTHER" id="PTHR34982">
    <property type="entry name" value="YOP PROTEINS TRANSLOCATION PROTEIN L"/>
    <property type="match status" value="1"/>
</dbReference>
<evidence type="ECO:0000256" key="2">
    <source>
        <dbReference type="ARBA" id="ARBA00006602"/>
    </source>
</evidence>
<proteinExistence type="inferred from homology"/>
<evidence type="ECO:0000256" key="6">
    <source>
        <dbReference type="ARBA" id="ARBA00023225"/>
    </source>
</evidence>
<keyword evidence="6" id="KW-1006">Bacterial flagellum protein export</keyword>
<sequence>MSSIIKSSNAQTKDLDRTIEIKRIEQRLIHQEKWTPESRLENSEREAKSILVEAERSYEEMTAKMEQERRDHEAFLEKSKEEWNAQVILEREEAKKDGFNEGYQAGLLEGQKAYDRLLEQARETVERSKQDYEQQIASAEPVIIELAVKMARKLVGDILLEDKEGWTAILKGLMNEVRDFPEVNLYVHPNRYEATQNAKQEIQNVLMHTAVLYIYPDEKLDENACVVEFPFGRIEAGMDSQLSELKEKLIEEIGEQNVEHI</sequence>
<name>A0ABT8E694_9BACL</name>
<keyword evidence="8" id="KW-0175">Coiled coil</keyword>
<keyword evidence="10" id="KW-0966">Cell projection</keyword>
<comment type="similarity">
    <text evidence="2">Belongs to the FliH family.</text>
</comment>
<protein>
    <recommendedName>
        <fullName evidence="7">Flagellar assembly protein FliH</fullName>
    </recommendedName>
</protein>
<evidence type="ECO:0000256" key="7">
    <source>
        <dbReference type="NCBIfam" id="TIGR03825"/>
    </source>
</evidence>
<keyword evidence="10" id="KW-0282">Flagellum</keyword>
<evidence type="ECO:0000259" key="9">
    <source>
        <dbReference type="Pfam" id="PF02108"/>
    </source>
</evidence>
<evidence type="ECO:0000313" key="11">
    <source>
        <dbReference type="Proteomes" id="UP001168694"/>
    </source>
</evidence>
<evidence type="ECO:0000256" key="5">
    <source>
        <dbReference type="ARBA" id="ARBA00022927"/>
    </source>
</evidence>
<keyword evidence="10" id="KW-0969">Cilium</keyword>
<comment type="function">
    <text evidence="1">Needed for flagellar regrowth and assembly.</text>
</comment>
<accession>A0ABT8E694</accession>
<keyword evidence="5" id="KW-0653">Protein transport</keyword>
<dbReference type="InterPro" id="IPR018035">
    <property type="entry name" value="Flagellar_FliH/T3SS_HrpE"/>
</dbReference>
<evidence type="ECO:0000313" key="10">
    <source>
        <dbReference type="EMBL" id="MDN4073439.1"/>
    </source>
</evidence>
<dbReference type="PANTHER" id="PTHR34982:SF1">
    <property type="entry name" value="FLAGELLAR ASSEMBLY PROTEIN FLIH"/>
    <property type="match status" value="1"/>
</dbReference>
<feature type="coiled-coil region" evidence="8">
    <location>
        <begin position="111"/>
        <end position="138"/>
    </location>
</feature>